<evidence type="ECO:0000313" key="2">
    <source>
        <dbReference type="EMBL" id="KTD77178.1"/>
    </source>
</evidence>
<dbReference type="InterPro" id="IPR016181">
    <property type="entry name" value="Acyl_CoA_acyltransferase"/>
</dbReference>
<dbReference type="Proteomes" id="UP000054729">
    <property type="component" value="Unassembled WGS sequence"/>
</dbReference>
<evidence type="ECO:0000259" key="1">
    <source>
        <dbReference type="PROSITE" id="PS51186"/>
    </source>
</evidence>
<dbReference type="Gene3D" id="3.40.630.90">
    <property type="match status" value="1"/>
</dbReference>
<dbReference type="InterPro" id="IPR000182">
    <property type="entry name" value="GNAT_dom"/>
</dbReference>
<accession>A0A0W1A765</accession>
<dbReference type="Gene3D" id="3.40.630.30">
    <property type="match status" value="1"/>
</dbReference>
<keyword evidence="2" id="KW-0808">Transferase</keyword>
<dbReference type="GO" id="GO:0016747">
    <property type="term" value="F:acyltransferase activity, transferring groups other than amino-acyl groups"/>
    <property type="evidence" value="ECO:0007669"/>
    <property type="project" value="InterPro"/>
</dbReference>
<dbReference type="PATRIC" id="fig|66969.6.peg.2136"/>
<protein>
    <submittedName>
        <fullName evidence="2">GNAT family acetyltransferase</fullName>
    </submittedName>
</protein>
<name>A0A0W1A765_9GAMM</name>
<dbReference type="PANTHER" id="PTHR47237">
    <property type="entry name" value="SLL0310 PROTEIN"/>
    <property type="match status" value="1"/>
</dbReference>
<dbReference type="CDD" id="cd04301">
    <property type="entry name" value="NAT_SF"/>
    <property type="match status" value="1"/>
</dbReference>
<reference evidence="2 3" key="1">
    <citation type="submission" date="2015-11" db="EMBL/GenBank/DDBJ databases">
        <title>Genomic analysis of 38 Legionella species identifies large and diverse effector repertoires.</title>
        <authorList>
            <person name="Burstein D."/>
            <person name="Amaro F."/>
            <person name="Zusman T."/>
            <person name="Lifshitz Z."/>
            <person name="Cohen O."/>
            <person name="Gilbert J.A."/>
            <person name="Pupko T."/>
            <person name="Shuman H.A."/>
            <person name="Segal G."/>
        </authorList>
    </citation>
    <scope>NUCLEOTIDE SEQUENCE [LARGE SCALE GENOMIC DNA]</scope>
    <source>
        <strain evidence="2 3">ATCC 51914</strain>
    </source>
</reference>
<proteinExistence type="predicted"/>
<dbReference type="SUPFAM" id="SSF55729">
    <property type="entry name" value="Acyl-CoA N-acyltransferases (Nat)"/>
    <property type="match status" value="1"/>
</dbReference>
<sequence>MMDDQYHIEHMTREEVNLAVLWAKNEGWNPGLYDAECFYNTDPKGFFAGKLNGKIIAVGSAVLYDKHFAFCGFYIVDSQYRDQGYGIALTNARLAYVGNRNVGIDGVLNMVDAYAKIGYRFAHNNARYSIDITQAKVNENSSIHELQSIPFTNLLDYDCQHFPAPRSQFLSLWIKQPESKALAYMENGILKGYGVIRKCYQGFKVGPLFANSPTIAEQLWQHLVIKAEGTTVFLDIPENNPFALEFVKKQGMQKVFATARMYMRGEPKLATEQIYGITTFELG</sequence>
<dbReference type="InterPro" id="IPR041496">
    <property type="entry name" value="YitH/HolE_GNAT"/>
</dbReference>
<dbReference type="PROSITE" id="PS51186">
    <property type="entry name" value="GNAT"/>
    <property type="match status" value="1"/>
</dbReference>
<dbReference type="AlphaFoldDB" id="A0A0W1A765"/>
<dbReference type="Pfam" id="PF00583">
    <property type="entry name" value="Acetyltransf_1"/>
    <property type="match status" value="1"/>
</dbReference>
<gene>
    <name evidence="2" type="ORF">Lwal_1955</name>
</gene>
<keyword evidence="3" id="KW-1185">Reference proteome</keyword>
<dbReference type="Pfam" id="PF18014">
    <property type="entry name" value="Acetyltransf_18"/>
    <property type="match status" value="1"/>
</dbReference>
<dbReference type="EMBL" id="LNZB01000048">
    <property type="protein sequence ID" value="KTD77178.1"/>
    <property type="molecule type" value="Genomic_DNA"/>
</dbReference>
<organism evidence="2 3">
    <name type="scientific">Legionella waltersii</name>
    <dbReference type="NCBI Taxonomy" id="66969"/>
    <lineage>
        <taxon>Bacteria</taxon>
        <taxon>Pseudomonadati</taxon>
        <taxon>Pseudomonadota</taxon>
        <taxon>Gammaproteobacteria</taxon>
        <taxon>Legionellales</taxon>
        <taxon>Legionellaceae</taxon>
        <taxon>Legionella</taxon>
    </lineage>
</organism>
<dbReference type="STRING" id="66969.Lwal_1955"/>
<dbReference type="PANTHER" id="PTHR47237:SF1">
    <property type="entry name" value="SLL0310 PROTEIN"/>
    <property type="match status" value="1"/>
</dbReference>
<dbReference type="InterPro" id="IPR052729">
    <property type="entry name" value="Acyl/Acetyltrans_Enzymes"/>
</dbReference>
<comment type="caution">
    <text evidence="2">The sequence shown here is derived from an EMBL/GenBank/DDBJ whole genome shotgun (WGS) entry which is preliminary data.</text>
</comment>
<feature type="domain" description="N-acetyltransferase" evidence="1">
    <location>
        <begin position="6"/>
        <end position="150"/>
    </location>
</feature>
<evidence type="ECO:0000313" key="3">
    <source>
        <dbReference type="Proteomes" id="UP000054729"/>
    </source>
</evidence>